<dbReference type="InterPro" id="IPR050309">
    <property type="entry name" value="Type-B_Carboxylest/Lipase"/>
</dbReference>
<dbReference type="InterPro" id="IPR019826">
    <property type="entry name" value="Carboxylesterase_B_AS"/>
</dbReference>
<dbReference type="PANTHER" id="PTHR11559">
    <property type="entry name" value="CARBOXYLESTERASE"/>
    <property type="match status" value="1"/>
</dbReference>
<evidence type="ECO:0000313" key="5">
    <source>
        <dbReference type="EMBL" id="KAJ7724105.1"/>
    </source>
</evidence>
<dbReference type="InterPro" id="IPR002018">
    <property type="entry name" value="CarbesteraseB"/>
</dbReference>
<dbReference type="GO" id="GO:0016787">
    <property type="term" value="F:hydrolase activity"/>
    <property type="evidence" value="ECO:0007669"/>
    <property type="project" value="UniProtKB-KW"/>
</dbReference>
<evidence type="ECO:0000313" key="6">
    <source>
        <dbReference type="Proteomes" id="UP001215598"/>
    </source>
</evidence>
<evidence type="ECO:0000256" key="3">
    <source>
        <dbReference type="RuleBase" id="RU361235"/>
    </source>
</evidence>
<accession>A0AAD7HNQ7</accession>
<dbReference type="EC" id="3.1.1.-" evidence="3"/>
<dbReference type="PROSITE" id="PS00122">
    <property type="entry name" value="CARBOXYLESTERASE_B_1"/>
    <property type="match status" value="1"/>
</dbReference>
<proteinExistence type="inferred from homology"/>
<dbReference type="Pfam" id="PF00135">
    <property type="entry name" value="COesterase"/>
    <property type="match status" value="1"/>
</dbReference>
<name>A0AAD7HNQ7_9AGAR</name>
<sequence length="274" mass="29971">MHFSRATPIGAGHEITTDSGILHGFMDPSSPAVCQFLGVPFTLPPTGAQRWLPPMAFNNSSVPINTTAFGPECPQIPLSTQLTPDVFFAKGGNRTEFFPVEEFSEDFLTLNVWTPVSTDGSKLPVLVWFFGGAFLQGGAHSLYFNPTSWIQHTQGHIVVSANYRVNIFGFPNAPGLTDLNLGPLDQRAALEWVRTNIGAFRGDPGRIVVWGESSGAISVDFLHFLLPTGPIVYRSITESRTPLVPTKISLSNDTAHELPAKDYYICIKFSVDFI</sequence>
<dbReference type="AlphaFoldDB" id="A0AAD7HNQ7"/>
<protein>
    <recommendedName>
        <fullName evidence="3">Carboxylic ester hydrolase</fullName>
        <ecNumber evidence="3">3.1.1.-</ecNumber>
    </recommendedName>
</protein>
<gene>
    <name evidence="5" type="ORF">B0H16DRAFT_1786434</name>
</gene>
<organism evidence="5 6">
    <name type="scientific">Mycena metata</name>
    <dbReference type="NCBI Taxonomy" id="1033252"/>
    <lineage>
        <taxon>Eukaryota</taxon>
        <taxon>Fungi</taxon>
        <taxon>Dikarya</taxon>
        <taxon>Basidiomycota</taxon>
        <taxon>Agaricomycotina</taxon>
        <taxon>Agaricomycetes</taxon>
        <taxon>Agaricomycetidae</taxon>
        <taxon>Agaricales</taxon>
        <taxon>Marasmiineae</taxon>
        <taxon>Mycenaceae</taxon>
        <taxon>Mycena</taxon>
    </lineage>
</organism>
<keyword evidence="6" id="KW-1185">Reference proteome</keyword>
<keyword evidence="2 3" id="KW-0378">Hydrolase</keyword>
<evidence type="ECO:0000256" key="1">
    <source>
        <dbReference type="ARBA" id="ARBA00005964"/>
    </source>
</evidence>
<comment type="caution">
    <text evidence="5">The sequence shown here is derived from an EMBL/GenBank/DDBJ whole genome shotgun (WGS) entry which is preliminary data.</text>
</comment>
<reference evidence="5" key="1">
    <citation type="submission" date="2023-03" db="EMBL/GenBank/DDBJ databases">
        <title>Massive genome expansion in bonnet fungi (Mycena s.s.) driven by repeated elements and novel gene families across ecological guilds.</title>
        <authorList>
            <consortium name="Lawrence Berkeley National Laboratory"/>
            <person name="Harder C.B."/>
            <person name="Miyauchi S."/>
            <person name="Viragh M."/>
            <person name="Kuo A."/>
            <person name="Thoen E."/>
            <person name="Andreopoulos B."/>
            <person name="Lu D."/>
            <person name="Skrede I."/>
            <person name="Drula E."/>
            <person name="Henrissat B."/>
            <person name="Morin E."/>
            <person name="Kohler A."/>
            <person name="Barry K."/>
            <person name="LaButti K."/>
            <person name="Morin E."/>
            <person name="Salamov A."/>
            <person name="Lipzen A."/>
            <person name="Mereny Z."/>
            <person name="Hegedus B."/>
            <person name="Baldrian P."/>
            <person name="Stursova M."/>
            <person name="Weitz H."/>
            <person name="Taylor A."/>
            <person name="Grigoriev I.V."/>
            <person name="Nagy L.G."/>
            <person name="Martin F."/>
            <person name="Kauserud H."/>
        </authorList>
    </citation>
    <scope>NUCLEOTIDE SEQUENCE</scope>
    <source>
        <strain evidence="5">CBHHK182m</strain>
    </source>
</reference>
<feature type="domain" description="Carboxylesterase type B" evidence="4">
    <location>
        <begin position="14"/>
        <end position="251"/>
    </location>
</feature>
<dbReference type="EMBL" id="JARKIB010000205">
    <property type="protein sequence ID" value="KAJ7724105.1"/>
    <property type="molecule type" value="Genomic_DNA"/>
</dbReference>
<dbReference type="InterPro" id="IPR029058">
    <property type="entry name" value="AB_hydrolase_fold"/>
</dbReference>
<evidence type="ECO:0000256" key="2">
    <source>
        <dbReference type="ARBA" id="ARBA00022801"/>
    </source>
</evidence>
<evidence type="ECO:0000259" key="4">
    <source>
        <dbReference type="Pfam" id="PF00135"/>
    </source>
</evidence>
<dbReference type="Gene3D" id="3.40.50.1820">
    <property type="entry name" value="alpha/beta hydrolase"/>
    <property type="match status" value="1"/>
</dbReference>
<dbReference type="Proteomes" id="UP001215598">
    <property type="component" value="Unassembled WGS sequence"/>
</dbReference>
<comment type="similarity">
    <text evidence="1 3">Belongs to the type-B carboxylesterase/lipase family.</text>
</comment>
<dbReference type="SUPFAM" id="SSF53474">
    <property type="entry name" value="alpha/beta-Hydrolases"/>
    <property type="match status" value="1"/>
</dbReference>